<sequence>MDGREGCRSLYPASKDDDQTTLLAECKQAATRFTPASKDMTRLLYSLNVSRLPLAIPQRVKMMTRLLHSRTSSHASE</sequence>
<name>A0A7R9K1K8_TIMGE</name>
<dbReference type="AlphaFoldDB" id="A0A7R9K1K8"/>
<gene>
    <name evidence="1" type="ORF">TGEB3V08_LOCUS7167</name>
</gene>
<accession>A0A7R9K1K8</accession>
<dbReference type="EMBL" id="OE842135">
    <property type="protein sequence ID" value="CAD7598709.1"/>
    <property type="molecule type" value="Genomic_DNA"/>
</dbReference>
<reference evidence="1" key="1">
    <citation type="submission" date="2020-11" db="EMBL/GenBank/DDBJ databases">
        <authorList>
            <person name="Tran Van P."/>
        </authorList>
    </citation>
    <scope>NUCLEOTIDE SEQUENCE</scope>
</reference>
<protein>
    <submittedName>
        <fullName evidence="1">Uncharacterized protein</fullName>
    </submittedName>
</protein>
<organism evidence="1">
    <name type="scientific">Timema genevievae</name>
    <name type="common">Walking stick</name>
    <dbReference type="NCBI Taxonomy" id="629358"/>
    <lineage>
        <taxon>Eukaryota</taxon>
        <taxon>Metazoa</taxon>
        <taxon>Ecdysozoa</taxon>
        <taxon>Arthropoda</taxon>
        <taxon>Hexapoda</taxon>
        <taxon>Insecta</taxon>
        <taxon>Pterygota</taxon>
        <taxon>Neoptera</taxon>
        <taxon>Polyneoptera</taxon>
        <taxon>Phasmatodea</taxon>
        <taxon>Timematodea</taxon>
        <taxon>Timematoidea</taxon>
        <taxon>Timematidae</taxon>
        <taxon>Timema</taxon>
    </lineage>
</organism>
<evidence type="ECO:0000313" key="1">
    <source>
        <dbReference type="EMBL" id="CAD7598709.1"/>
    </source>
</evidence>
<proteinExistence type="predicted"/>